<dbReference type="RefSeq" id="WP_069308092.1">
    <property type="nucleotide sequence ID" value="NZ_MCRJ01000128.1"/>
</dbReference>
<dbReference type="EMBL" id="MCRJ01000128">
    <property type="protein sequence ID" value="ODN68846.1"/>
    <property type="molecule type" value="Genomic_DNA"/>
</dbReference>
<dbReference type="InterPro" id="IPR010064">
    <property type="entry name" value="HK97-gp10_tail"/>
</dbReference>
<dbReference type="NCBIfam" id="TIGR01725">
    <property type="entry name" value="phge_HK97_gp10"/>
    <property type="match status" value="1"/>
</dbReference>
<comment type="caution">
    <text evidence="1">The sequence shown here is derived from an EMBL/GenBank/DDBJ whole genome shotgun (WGS) entry which is preliminary data.</text>
</comment>
<reference evidence="1 2" key="1">
    <citation type="submission" date="2016-07" db="EMBL/GenBank/DDBJ databases">
        <title>Draft Genome Sequence of Methylobrevis pamukkalensis PK2.</title>
        <authorList>
            <person name="Vasilenko O.V."/>
            <person name="Doronina N.V."/>
            <person name="Shmareva M.N."/>
            <person name="Tarlachkov S.V."/>
            <person name="Mustakhimov I."/>
            <person name="Trotsenko Y.A."/>
        </authorList>
    </citation>
    <scope>NUCLEOTIDE SEQUENCE [LARGE SCALE GENOMIC DNA]</scope>
    <source>
        <strain evidence="1 2">PK2</strain>
    </source>
</reference>
<accession>A0A1E3GZ54</accession>
<evidence type="ECO:0000313" key="1">
    <source>
        <dbReference type="EMBL" id="ODN68846.1"/>
    </source>
</evidence>
<proteinExistence type="predicted"/>
<evidence type="ECO:0008006" key="3">
    <source>
        <dbReference type="Google" id="ProtNLM"/>
    </source>
</evidence>
<dbReference type="AlphaFoldDB" id="A0A1E3GZ54"/>
<dbReference type="Proteomes" id="UP000094622">
    <property type="component" value="Unassembled WGS sequence"/>
</dbReference>
<protein>
    <recommendedName>
        <fullName evidence="3">Phage protein, HK97 gp10 family</fullName>
    </recommendedName>
</protein>
<evidence type="ECO:0000313" key="2">
    <source>
        <dbReference type="Proteomes" id="UP000094622"/>
    </source>
</evidence>
<keyword evidence="2" id="KW-1185">Reference proteome</keyword>
<name>A0A1E3GZ54_9HYPH</name>
<organism evidence="1 2">
    <name type="scientific">Methylobrevis pamukkalensis</name>
    <dbReference type="NCBI Taxonomy" id="1439726"/>
    <lineage>
        <taxon>Bacteria</taxon>
        <taxon>Pseudomonadati</taxon>
        <taxon>Pseudomonadota</taxon>
        <taxon>Alphaproteobacteria</taxon>
        <taxon>Hyphomicrobiales</taxon>
        <taxon>Pleomorphomonadaceae</taxon>
        <taxon>Methylobrevis</taxon>
    </lineage>
</organism>
<sequence length="130" mass="14228">MSLESLKRRLAAIPVEVRQAVAPIIEAEASRMVATARRFAPDGDGDLDASIRKEDGAHQMQTLVRAGGSSTTRPVRDGASATYDYSHANEWGTADMPANPFFYPAWRLTKKKASAAIRRAMRKAIRGGKR</sequence>
<gene>
    <name evidence="1" type="ORF">A6302_03851</name>
</gene>